<feature type="domain" description="LiaI-LiaF-like transmembrane region" evidence="2">
    <location>
        <begin position="8"/>
        <end position="47"/>
    </location>
</feature>
<dbReference type="RefSeq" id="WP_050353219.1">
    <property type="nucleotide sequence ID" value="NZ_BOSN01000001.1"/>
</dbReference>
<accession>A0A0L0QPU0</accession>
<feature type="transmembrane region" description="Helical" evidence="1">
    <location>
        <begin position="7"/>
        <end position="26"/>
    </location>
</feature>
<proteinExistence type="predicted"/>
<reference evidence="4" key="1">
    <citation type="submission" date="2015-07" db="EMBL/GenBank/DDBJ databases">
        <title>Fjat-10053 dsm26.</title>
        <authorList>
            <person name="Liu B."/>
            <person name="Wang J."/>
            <person name="Zhu Y."/>
            <person name="Liu G."/>
            <person name="Chen Q."/>
            <person name="Chen Z."/>
            <person name="Lan J."/>
            <person name="Che J."/>
            <person name="Ge C."/>
            <person name="Shi H."/>
            <person name="Pan Z."/>
            <person name="Liu X."/>
        </authorList>
    </citation>
    <scope>NUCLEOTIDE SEQUENCE [LARGE SCALE GENOMIC DNA]</scope>
    <source>
        <strain evidence="4">DSM 26</strain>
    </source>
</reference>
<dbReference type="AlphaFoldDB" id="A0A0L0QPU0"/>
<evidence type="ECO:0000259" key="2">
    <source>
        <dbReference type="Pfam" id="PF18917"/>
    </source>
</evidence>
<organism evidence="3 4">
    <name type="scientific">Virgibacillus pantothenticus</name>
    <dbReference type="NCBI Taxonomy" id="1473"/>
    <lineage>
        <taxon>Bacteria</taxon>
        <taxon>Bacillati</taxon>
        <taxon>Bacillota</taxon>
        <taxon>Bacilli</taxon>
        <taxon>Bacillales</taxon>
        <taxon>Bacillaceae</taxon>
        <taxon>Virgibacillus</taxon>
    </lineage>
</organism>
<keyword evidence="1" id="KW-1133">Transmembrane helix</keyword>
<feature type="transmembrane region" description="Helical" evidence="1">
    <location>
        <begin position="132"/>
        <end position="156"/>
    </location>
</feature>
<dbReference type="GeneID" id="66870160"/>
<feature type="transmembrane region" description="Helical" evidence="1">
    <location>
        <begin position="85"/>
        <end position="101"/>
    </location>
</feature>
<gene>
    <name evidence="3" type="ORF">AFK71_20035</name>
</gene>
<evidence type="ECO:0000313" key="4">
    <source>
        <dbReference type="Proteomes" id="UP000036780"/>
    </source>
</evidence>
<evidence type="ECO:0000313" key="3">
    <source>
        <dbReference type="EMBL" id="KNE20640.1"/>
    </source>
</evidence>
<protein>
    <recommendedName>
        <fullName evidence="2">LiaI-LiaF-like transmembrane region domain-containing protein</fullName>
    </recommendedName>
</protein>
<dbReference type="EMBL" id="LGTO01000007">
    <property type="protein sequence ID" value="KNE20640.1"/>
    <property type="molecule type" value="Genomic_DNA"/>
</dbReference>
<name>A0A0L0QPU0_VIRPA</name>
<keyword evidence="1" id="KW-0472">Membrane</keyword>
<sequence>MKKQNTLTAYLLIGIGLFFLLQQLNIPIFNNFYSWQTIIIVIGLVLLIHSYITKNYQNLFSGTILLGLGIHFYGLAYYSFWIDHWAMYVLIVGIAFIVRFFQTKEGVIPGLLLIAFSLIMIFSVQLPTWFNWIYSIVDLMERFWPVLLIIIGFYLLKGRKSHK</sequence>
<feature type="transmembrane region" description="Helical" evidence="1">
    <location>
        <begin position="108"/>
        <end position="126"/>
    </location>
</feature>
<dbReference type="Pfam" id="PF18917">
    <property type="entry name" value="LiaI-LiaF-like_TM1"/>
    <property type="match status" value="1"/>
</dbReference>
<feature type="transmembrane region" description="Helical" evidence="1">
    <location>
        <begin position="32"/>
        <end position="52"/>
    </location>
</feature>
<evidence type="ECO:0000256" key="1">
    <source>
        <dbReference type="SAM" id="Phobius"/>
    </source>
</evidence>
<keyword evidence="4" id="KW-1185">Reference proteome</keyword>
<comment type="caution">
    <text evidence="3">The sequence shown here is derived from an EMBL/GenBank/DDBJ whole genome shotgun (WGS) entry which is preliminary data.</text>
</comment>
<dbReference type="PATRIC" id="fig|1473.5.peg.2753"/>
<dbReference type="InterPro" id="IPR043726">
    <property type="entry name" value="LiaI-LiaF-like_TM1"/>
</dbReference>
<dbReference type="Proteomes" id="UP000036780">
    <property type="component" value="Unassembled WGS sequence"/>
</dbReference>
<keyword evidence="1" id="KW-0812">Transmembrane</keyword>
<dbReference type="OrthoDB" id="2989824at2"/>
<feature type="transmembrane region" description="Helical" evidence="1">
    <location>
        <begin position="59"/>
        <end position="79"/>
    </location>
</feature>